<evidence type="ECO:0000256" key="1">
    <source>
        <dbReference type="SAM" id="SignalP"/>
    </source>
</evidence>
<dbReference type="Proteomes" id="UP000268350">
    <property type="component" value="Unassembled WGS sequence"/>
</dbReference>
<dbReference type="InterPro" id="IPR016187">
    <property type="entry name" value="CTDL_fold"/>
</dbReference>
<dbReference type="CDD" id="cd00037">
    <property type="entry name" value="CLECT"/>
    <property type="match status" value="1"/>
</dbReference>
<keyword evidence="3" id="KW-0430">Lectin</keyword>
<dbReference type="PANTHER" id="PTHR22803">
    <property type="entry name" value="MANNOSE, PHOSPHOLIPASE, LECTIN RECEPTOR RELATED"/>
    <property type="match status" value="1"/>
</dbReference>
<evidence type="ECO:0000313" key="4">
    <source>
        <dbReference type="Proteomes" id="UP000268350"/>
    </source>
</evidence>
<dbReference type="EMBL" id="OUUW01000004">
    <property type="protein sequence ID" value="SPP78942.1"/>
    <property type="molecule type" value="Genomic_DNA"/>
</dbReference>
<dbReference type="GO" id="GO:0030246">
    <property type="term" value="F:carbohydrate binding"/>
    <property type="evidence" value="ECO:0007669"/>
    <property type="project" value="UniProtKB-KW"/>
</dbReference>
<dbReference type="SUPFAM" id="SSF56436">
    <property type="entry name" value="C-type lectin-like"/>
    <property type="match status" value="1"/>
</dbReference>
<dbReference type="InterPro" id="IPR016186">
    <property type="entry name" value="C-type_lectin-like/link_sf"/>
</dbReference>
<reference evidence="4" key="1">
    <citation type="submission" date="2018-01" db="EMBL/GenBank/DDBJ databases">
        <authorList>
            <person name="Alioto T."/>
            <person name="Alioto T."/>
        </authorList>
    </citation>
    <scope>NUCLEOTIDE SEQUENCE [LARGE SCALE GENOMIC DNA]</scope>
</reference>
<dbReference type="OrthoDB" id="7357196at2759"/>
<name>A0A3B0JFE8_DROGU</name>
<dbReference type="InterPro" id="IPR001304">
    <property type="entry name" value="C-type_lectin-like"/>
</dbReference>
<dbReference type="OMA" id="CVAFANY"/>
<feature type="signal peptide" evidence="1">
    <location>
        <begin position="1"/>
        <end position="20"/>
    </location>
</feature>
<evidence type="ECO:0000313" key="3">
    <source>
        <dbReference type="EMBL" id="SPP78942.1"/>
    </source>
</evidence>
<accession>A0A3B0JFE8</accession>
<dbReference type="InterPro" id="IPR050111">
    <property type="entry name" value="C-type_lectin/snaclec_domain"/>
</dbReference>
<keyword evidence="4" id="KW-1185">Reference proteome</keyword>
<feature type="domain" description="C-type lectin" evidence="2">
    <location>
        <begin position="32"/>
        <end position="158"/>
    </location>
</feature>
<dbReference type="Gene3D" id="3.10.100.10">
    <property type="entry name" value="Mannose-Binding Protein A, subunit A"/>
    <property type="match status" value="1"/>
</dbReference>
<feature type="chain" id="PRO_5017252406" evidence="1">
    <location>
        <begin position="21"/>
        <end position="176"/>
    </location>
</feature>
<dbReference type="STRING" id="7266.A0A3B0JFE8"/>
<proteinExistence type="predicted"/>
<gene>
    <name evidence="3" type="ORF">DGUA_6G011703</name>
</gene>
<dbReference type="PROSITE" id="PS50041">
    <property type="entry name" value="C_TYPE_LECTIN_2"/>
    <property type="match status" value="1"/>
</dbReference>
<sequence length="176" mass="19973">MTVQVLFASVLLSAVLVVLARSDSCPDDFTRVGNKCYYVSLEATNWHVADRTCRKLGADLMVFDDAQDQALTTAHLKSLGLTFSDSYRHSVWVGINCLGDRRHFSLSKTGDEIPFKNWVPQQPDNASPEEDCVAFANYNRAYGYHDIECDFDFPFVCERRLSCLCPRQQLLKAEDF</sequence>
<dbReference type="SMART" id="SM00034">
    <property type="entry name" value="CLECT"/>
    <property type="match status" value="1"/>
</dbReference>
<dbReference type="AlphaFoldDB" id="A0A3B0JFE8"/>
<organism evidence="3 4">
    <name type="scientific">Drosophila guanche</name>
    <name type="common">Fruit fly</name>
    <dbReference type="NCBI Taxonomy" id="7266"/>
    <lineage>
        <taxon>Eukaryota</taxon>
        <taxon>Metazoa</taxon>
        <taxon>Ecdysozoa</taxon>
        <taxon>Arthropoda</taxon>
        <taxon>Hexapoda</taxon>
        <taxon>Insecta</taxon>
        <taxon>Pterygota</taxon>
        <taxon>Neoptera</taxon>
        <taxon>Endopterygota</taxon>
        <taxon>Diptera</taxon>
        <taxon>Brachycera</taxon>
        <taxon>Muscomorpha</taxon>
        <taxon>Ephydroidea</taxon>
        <taxon>Drosophilidae</taxon>
        <taxon>Drosophila</taxon>
        <taxon>Sophophora</taxon>
    </lineage>
</organism>
<keyword evidence="1" id="KW-0732">Signal</keyword>
<protein>
    <submittedName>
        <fullName evidence="3">Blast:C-type lectin domain family 4 member M</fullName>
    </submittedName>
</protein>
<dbReference type="Pfam" id="PF00059">
    <property type="entry name" value="Lectin_C"/>
    <property type="match status" value="1"/>
</dbReference>
<evidence type="ECO:0000259" key="2">
    <source>
        <dbReference type="PROSITE" id="PS50041"/>
    </source>
</evidence>